<feature type="binding site" description="in inhibited form" evidence="12">
    <location>
        <position position="121"/>
    </location>
    <ligand>
        <name>Zn(2+)</name>
        <dbReference type="ChEBI" id="CHEBI:29105"/>
        <label>2</label>
        <note>catalytic</note>
    </ligand>
</feature>
<feature type="compositionally biased region" description="Polar residues" evidence="15">
    <location>
        <begin position="824"/>
        <end position="833"/>
    </location>
</feature>
<dbReference type="GO" id="GO:0004222">
    <property type="term" value="F:metalloendopeptidase activity"/>
    <property type="evidence" value="ECO:0007669"/>
    <property type="project" value="InterPro"/>
</dbReference>
<feature type="modified residue" description="Phosphotyrosine; by PKDCC" evidence="13">
    <location>
        <position position="417"/>
    </location>
</feature>
<dbReference type="Pfam" id="PF01471">
    <property type="entry name" value="PG_binding_1"/>
    <property type="match status" value="1"/>
</dbReference>
<evidence type="ECO:0000313" key="18">
    <source>
        <dbReference type="EMBL" id="CAJ0589280.1"/>
    </source>
</evidence>
<evidence type="ECO:0000256" key="3">
    <source>
        <dbReference type="ARBA" id="ARBA00022723"/>
    </source>
</evidence>
<keyword evidence="5" id="KW-0677">Repeat</keyword>
<dbReference type="GO" id="GO:0005615">
    <property type="term" value="C:extracellular space"/>
    <property type="evidence" value="ECO:0007669"/>
    <property type="project" value="TreeGrafter"/>
</dbReference>
<feature type="binding site" evidence="12">
    <location>
        <position position="205"/>
    </location>
    <ligand>
        <name>Ca(2+)</name>
        <dbReference type="ChEBI" id="CHEBI:29108"/>
        <label>3</label>
    </ligand>
</feature>
<dbReference type="SUPFAM" id="SSF50923">
    <property type="entry name" value="Hemopexin-like domain"/>
    <property type="match status" value="1"/>
</dbReference>
<evidence type="ECO:0000256" key="2">
    <source>
        <dbReference type="ARBA" id="ARBA00022670"/>
    </source>
</evidence>
<dbReference type="PANTHER" id="PTHR10201">
    <property type="entry name" value="MATRIX METALLOPROTEINASE"/>
    <property type="match status" value="1"/>
</dbReference>
<feature type="binding site" evidence="12">
    <location>
        <position position="323"/>
    </location>
    <ligand>
        <name>Ca(2+)</name>
        <dbReference type="ChEBI" id="CHEBI:29108"/>
        <label>4</label>
    </ligand>
</feature>
<comment type="cofactor">
    <cofactor evidence="12">
        <name>Ca(2+)</name>
        <dbReference type="ChEBI" id="CHEBI:29108"/>
    </cofactor>
    <text evidence="12">Can bind about 5 Ca(2+) ions per subunit.</text>
</comment>
<dbReference type="InterPro" id="IPR001818">
    <property type="entry name" value="Pept_M10_metallopeptidase"/>
</dbReference>
<feature type="active site" evidence="11">
    <location>
        <position position="253"/>
    </location>
</feature>
<dbReference type="SUPFAM" id="SSF55486">
    <property type="entry name" value="Metalloproteases ('zincins'), catalytic domain"/>
    <property type="match status" value="1"/>
</dbReference>
<evidence type="ECO:0000256" key="16">
    <source>
        <dbReference type="SAM" id="SignalP"/>
    </source>
</evidence>
<dbReference type="EMBL" id="CATQJL010000001">
    <property type="protein sequence ID" value="CAJ0589280.1"/>
    <property type="molecule type" value="Genomic_DNA"/>
</dbReference>
<feature type="binding site" evidence="12">
    <location>
        <position position="226"/>
    </location>
    <ligand>
        <name>Ca(2+)</name>
        <dbReference type="ChEBI" id="CHEBI:29108"/>
        <label>1</label>
    </ligand>
</feature>
<keyword evidence="9" id="KW-0865">Zymogen</keyword>
<dbReference type="Gene3D" id="3.40.390.10">
    <property type="entry name" value="Collagenase (Catalytic Domain)"/>
    <property type="match status" value="1"/>
</dbReference>
<feature type="region of interest" description="Disordered" evidence="15">
    <location>
        <begin position="543"/>
        <end position="598"/>
    </location>
</feature>
<dbReference type="CDD" id="cd04278">
    <property type="entry name" value="ZnMc_MMP"/>
    <property type="match status" value="1"/>
</dbReference>
<feature type="binding site" evidence="12">
    <location>
        <position position="433"/>
    </location>
    <ligand>
        <name>Ca(2+)</name>
        <dbReference type="ChEBI" id="CHEBI:29108"/>
        <label>5</label>
    </ligand>
</feature>
<feature type="signal peptide" evidence="16">
    <location>
        <begin position="1"/>
        <end position="18"/>
    </location>
</feature>
<keyword evidence="3 12" id="KW-0479">Metal-binding</keyword>
<keyword evidence="6" id="KW-0378">Hydrolase</keyword>
<evidence type="ECO:0000256" key="7">
    <source>
        <dbReference type="ARBA" id="ARBA00022833"/>
    </source>
</evidence>
<feature type="chain" id="PRO_5041428660" description="Peptidase metallopeptidase domain-containing protein" evidence="16">
    <location>
        <begin position="19"/>
        <end position="833"/>
    </location>
</feature>
<evidence type="ECO:0000259" key="17">
    <source>
        <dbReference type="SMART" id="SM00235"/>
    </source>
</evidence>
<dbReference type="SMART" id="SM00120">
    <property type="entry name" value="HX"/>
    <property type="match status" value="3"/>
</dbReference>
<feature type="binding site" evidence="12">
    <location>
        <position position="223"/>
    </location>
    <ligand>
        <name>Zn(2+)</name>
        <dbReference type="ChEBI" id="CHEBI:29105"/>
        <label>1</label>
    </ligand>
</feature>
<dbReference type="InterPro" id="IPR024079">
    <property type="entry name" value="MetalloPept_cat_dom_sf"/>
</dbReference>
<evidence type="ECO:0000256" key="10">
    <source>
        <dbReference type="ARBA" id="ARBA00023180"/>
    </source>
</evidence>
<dbReference type="SUPFAM" id="SSF47090">
    <property type="entry name" value="PGBD-like"/>
    <property type="match status" value="1"/>
</dbReference>
<dbReference type="InterPro" id="IPR021190">
    <property type="entry name" value="Pept_M10A"/>
</dbReference>
<dbReference type="PRINTS" id="PR00138">
    <property type="entry name" value="MATRIXIN"/>
</dbReference>
<name>A0AA36DLE9_CYLNA</name>
<feature type="compositionally biased region" description="Basic and acidic residues" evidence="15">
    <location>
        <begin position="570"/>
        <end position="579"/>
    </location>
</feature>
<evidence type="ECO:0000256" key="5">
    <source>
        <dbReference type="ARBA" id="ARBA00022737"/>
    </source>
</evidence>
<dbReference type="Proteomes" id="UP001176961">
    <property type="component" value="Unassembled WGS sequence"/>
</dbReference>
<dbReference type="PANTHER" id="PTHR10201:SF329">
    <property type="entry name" value="MATRIX METALLOPROTEINASE-C"/>
    <property type="match status" value="1"/>
</dbReference>
<feature type="binding site" evidence="12">
    <location>
        <position position="262"/>
    </location>
    <ligand>
        <name>Zn(2+)</name>
        <dbReference type="ChEBI" id="CHEBI:29105"/>
        <label>2</label>
        <note>catalytic</note>
    </ligand>
</feature>
<dbReference type="InterPro" id="IPR018808">
    <property type="entry name" value="Muniscin_C"/>
</dbReference>
<dbReference type="SMART" id="SM00235">
    <property type="entry name" value="ZnMc"/>
    <property type="match status" value="1"/>
</dbReference>
<dbReference type="Pfam" id="PF00413">
    <property type="entry name" value="Peptidase_M10"/>
    <property type="match status" value="1"/>
</dbReference>
<feature type="binding site" evidence="12">
    <location>
        <position position="200"/>
    </location>
    <ligand>
        <name>Zn(2+)</name>
        <dbReference type="ChEBI" id="CHEBI:29105"/>
        <label>1</label>
    </ligand>
</feature>
<feature type="domain" description="Peptidase metallopeptidase" evidence="17">
    <location>
        <begin position="134"/>
        <end position="303"/>
    </location>
</feature>
<dbReference type="InterPro" id="IPR036365">
    <property type="entry name" value="PGBD-like_sf"/>
</dbReference>
<dbReference type="InterPro" id="IPR006026">
    <property type="entry name" value="Peptidase_Metallo"/>
</dbReference>
<keyword evidence="19" id="KW-1185">Reference proteome</keyword>
<sequence>MRPPLIFSLFFLITVVDAGFFDFISKLAGGGSNSNNNSGSSSKSSKLAPVTDDRAKRYLQEFGYVAPSNSLGSSSSHAGVDFSDVTSLFKRAVLKFQEFAGLKKTGVLDTETKKKMAEPRCGVTDVLAISSGGAAFKWRKNRLTYSIENFSSDLPRDDVRKAIREGYEMWAAVTPLEFEEIPAGSGADIKVRFGTGNHNDPWPFDGKGGVLAHATMPENGALHFDDDENWTYMDAKKIASGDYTDLLAVAIHEGGHTLGLSHSRDETSIMAPFYHETVDSRGNYKKPTLKSDDISSIQDIYGKPTSPKRPSGGSSFDSGSSRDRDRTTQPPKPKHRGWLDRLFGNDDDPTTTPRPSPPTTSGSRGGLFGSGDSGRSGSGSAGCPYSVDAFTPSDDFSYLFSGSTVYALAGRKVHKSYRVTELFSSAPSHVDAAVFNPTSGMMLLFGDGRVYGYYFSRIRGIFQMDSAYPKRLPSDISFTPHGALRWINGHQILLSSGDEFSVYDEFWNQSTMKNRVSSYFPNMPIGVKGIESPSGSTVTAFTSNQKTNGSSSLLDLPLTSPPAPVGDEGYTIREEENNKEGTGWSSCSSSDEEDENTLQQSKIRSLTIRPADSAKTVNASVDELRDAIAHTNICRSSTFDKTALVFMVAYQDRGHLVVKSSPYVFTITKWRLLEATSTVSNESDFGKSNAPLNFSASMGPIAGMARARHRSNIPTLNSAFDADATLRKIILRYELCDDARVSQPPLYITTYWKCEEVDVLIDYQNNECPITTPLLNLVFTTKEVSSVTSDPTATWSADNNTLFWTITELSRQRDGAGPLKSTEHTGSPSLTSL</sequence>
<feature type="binding site" evidence="12">
    <location>
        <position position="153"/>
    </location>
    <ligand>
        <name>Ca(2+)</name>
        <dbReference type="ChEBI" id="CHEBI:29108"/>
        <label>1</label>
    </ligand>
</feature>
<dbReference type="InterPro" id="IPR033739">
    <property type="entry name" value="M10A_MMP"/>
</dbReference>
<keyword evidence="7 12" id="KW-0862">Zinc</keyword>
<feature type="region of interest" description="Disordered" evidence="15">
    <location>
        <begin position="814"/>
        <end position="833"/>
    </location>
</feature>
<comment type="similarity">
    <text evidence="1">Belongs to the peptidase M10A family.</text>
</comment>
<feature type="binding site" evidence="12">
    <location>
        <position position="213"/>
    </location>
    <ligand>
        <name>Zn(2+)</name>
        <dbReference type="ChEBI" id="CHEBI:29105"/>
        <label>1</label>
    </ligand>
</feature>
<accession>A0AA36DLE9</accession>
<comment type="caution">
    <text evidence="18">The sequence shown here is derived from an EMBL/GenBank/DDBJ whole genome shotgun (WGS) entry which is preliminary data.</text>
</comment>
<evidence type="ECO:0000313" key="19">
    <source>
        <dbReference type="Proteomes" id="UP001176961"/>
    </source>
</evidence>
<keyword evidence="4 16" id="KW-0732">Signal</keyword>
<evidence type="ECO:0000256" key="6">
    <source>
        <dbReference type="ARBA" id="ARBA00022801"/>
    </source>
</evidence>
<evidence type="ECO:0000256" key="4">
    <source>
        <dbReference type="ARBA" id="ARBA00022729"/>
    </source>
</evidence>
<feature type="binding site" evidence="12">
    <location>
        <position position="228"/>
    </location>
    <ligand>
        <name>Ca(2+)</name>
        <dbReference type="ChEBI" id="CHEBI:29108"/>
        <label>3</label>
    </ligand>
</feature>
<evidence type="ECO:0000256" key="8">
    <source>
        <dbReference type="ARBA" id="ARBA00023049"/>
    </source>
</evidence>
<gene>
    <name evidence="18" type="ORF">CYNAS_LOCUS1263</name>
</gene>
<dbReference type="Pfam" id="PF10291">
    <property type="entry name" value="muHD"/>
    <property type="match status" value="1"/>
</dbReference>
<evidence type="ECO:0000256" key="9">
    <source>
        <dbReference type="ARBA" id="ARBA00023145"/>
    </source>
</evidence>
<feature type="short sequence motif" description="Cysteine switch" evidence="14">
    <location>
        <begin position="119"/>
        <end position="126"/>
    </location>
</feature>
<feature type="region of interest" description="Disordered" evidence="15">
    <location>
        <begin position="280"/>
        <end position="381"/>
    </location>
</feature>
<feature type="binding site" evidence="12">
    <location>
        <position position="225"/>
    </location>
    <ligand>
        <name>Ca(2+)</name>
        <dbReference type="ChEBI" id="CHEBI:29108"/>
        <label>3</label>
    </ligand>
</feature>
<feature type="binding site" evidence="12">
    <location>
        <position position="188"/>
    </location>
    <ligand>
        <name>Ca(2+)</name>
        <dbReference type="ChEBI" id="CHEBI:29108"/>
        <label>2</label>
    </ligand>
</feature>
<feature type="binding site" evidence="12">
    <location>
        <position position="256"/>
    </location>
    <ligand>
        <name>Zn(2+)</name>
        <dbReference type="ChEBI" id="CHEBI:29105"/>
        <label>2</label>
        <note>catalytic</note>
    </ligand>
</feature>
<organism evidence="18 19">
    <name type="scientific">Cylicocyclus nassatus</name>
    <name type="common">Nematode worm</name>
    <dbReference type="NCBI Taxonomy" id="53992"/>
    <lineage>
        <taxon>Eukaryota</taxon>
        <taxon>Metazoa</taxon>
        <taxon>Ecdysozoa</taxon>
        <taxon>Nematoda</taxon>
        <taxon>Chromadorea</taxon>
        <taxon>Rhabditida</taxon>
        <taxon>Rhabditina</taxon>
        <taxon>Rhabditomorpha</taxon>
        <taxon>Strongyloidea</taxon>
        <taxon>Strongylidae</taxon>
        <taxon>Cylicocyclus</taxon>
    </lineage>
</organism>
<dbReference type="AlphaFoldDB" id="A0AA36DLE9"/>
<dbReference type="Gene3D" id="2.110.10.10">
    <property type="entry name" value="Hemopexin-like domain"/>
    <property type="match status" value="1"/>
</dbReference>
<protein>
    <recommendedName>
        <fullName evidence="17">Peptidase metallopeptidase domain-containing protein</fullName>
    </recommendedName>
</protein>
<feature type="binding site" evidence="12">
    <location>
        <position position="270"/>
    </location>
    <ligand>
        <name>Zn(2+)</name>
        <dbReference type="ChEBI" id="CHEBI:29105"/>
        <label>2</label>
        <note>catalytic</note>
    </ligand>
</feature>
<dbReference type="GO" id="GO:0030198">
    <property type="term" value="P:extracellular matrix organization"/>
    <property type="evidence" value="ECO:0007669"/>
    <property type="project" value="TreeGrafter"/>
</dbReference>
<feature type="binding site" evidence="12">
    <location>
        <position position="381"/>
    </location>
    <ligand>
        <name>Ca(2+)</name>
        <dbReference type="ChEBI" id="CHEBI:29108"/>
        <label>5</label>
    </ligand>
</feature>
<feature type="binding site" evidence="12">
    <location>
        <position position="228"/>
    </location>
    <ligand>
        <name>Ca(2+)</name>
        <dbReference type="ChEBI" id="CHEBI:29108"/>
        <label>1</label>
    </ligand>
</feature>
<keyword evidence="8" id="KW-0482">Metalloprotease</keyword>
<evidence type="ECO:0000256" key="12">
    <source>
        <dbReference type="PIRSR" id="PIRSR621190-2"/>
    </source>
</evidence>
<feature type="binding site" evidence="12">
    <location>
        <position position="206"/>
    </location>
    <ligand>
        <name>Ca(2+)</name>
        <dbReference type="ChEBI" id="CHEBI:29108"/>
        <label>3</label>
    </ligand>
</feature>
<dbReference type="GO" id="GO:0008270">
    <property type="term" value="F:zinc ion binding"/>
    <property type="evidence" value="ECO:0007669"/>
    <property type="project" value="InterPro"/>
</dbReference>
<dbReference type="InterPro" id="IPR036375">
    <property type="entry name" value="Hemopexin-like_dom_sf"/>
</dbReference>
<comment type="cofactor">
    <cofactor evidence="12">
        <name>Zn(2+)</name>
        <dbReference type="ChEBI" id="CHEBI:29105"/>
    </cofactor>
    <text evidence="12">Binds 2 Zn(2+) ions per subunit.</text>
</comment>
<feature type="compositionally biased region" description="Gly residues" evidence="15">
    <location>
        <begin position="363"/>
        <end position="380"/>
    </location>
</feature>
<dbReference type="GO" id="GO:0030574">
    <property type="term" value="P:collagen catabolic process"/>
    <property type="evidence" value="ECO:0007669"/>
    <property type="project" value="TreeGrafter"/>
</dbReference>
<dbReference type="FunFam" id="3.40.390.10:FF:000064">
    <property type="entry name" value="Matrix metalloproteinase-C"/>
    <property type="match status" value="1"/>
</dbReference>
<evidence type="ECO:0000256" key="1">
    <source>
        <dbReference type="ARBA" id="ARBA00010370"/>
    </source>
</evidence>
<evidence type="ECO:0000256" key="14">
    <source>
        <dbReference type="PIRSR" id="PIRSR621190-5"/>
    </source>
</evidence>
<reference evidence="18" key="1">
    <citation type="submission" date="2023-07" db="EMBL/GenBank/DDBJ databases">
        <authorList>
            <consortium name="CYATHOMIX"/>
        </authorList>
    </citation>
    <scope>NUCLEOTIDE SEQUENCE</scope>
    <source>
        <strain evidence="18">N/A</strain>
    </source>
</reference>
<feature type="binding site" evidence="12">
    <location>
        <position position="198"/>
    </location>
    <ligand>
        <name>Zn(2+)</name>
        <dbReference type="ChEBI" id="CHEBI:29105"/>
        <label>1</label>
    </ligand>
</feature>
<feature type="binding site" evidence="12">
    <location>
        <position position="252"/>
    </location>
    <ligand>
        <name>Zn(2+)</name>
        <dbReference type="ChEBI" id="CHEBI:29105"/>
        <label>2</label>
        <note>catalytic</note>
    </ligand>
</feature>
<proteinExistence type="inferred from homology"/>
<keyword evidence="2" id="KW-0645">Protease</keyword>
<evidence type="ECO:0000256" key="13">
    <source>
        <dbReference type="PIRSR" id="PIRSR621190-4"/>
    </source>
</evidence>
<dbReference type="GO" id="GO:0031012">
    <property type="term" value="C:extracellular matrix"/>
    <property type="evidence" value="ECO:0007669"/>
    <property type="project" value="InterPro"/>
</dbReference>
<keyword evidence="10" id="KW-0325">Glycoprotein</keyword>
<dbReference type="GO" id="GO:0006508">
    <property type="term" value="P:proteolysis"/>
    <property type="evidence" value="ECO:0007669"/>
    <property type="project" value="UniProtKB-KW"/>
</dbReference>
<dbReference type="InterPro" id="IPR002477">
    <property type="entry name" value="Peptidoglycan-bd-like"/>
</dbReference>
<dbReference type="InterPro" id="IPR018487">
    <property type="entry name" value="Hemopexin-like_repeat"/>
</dbReference>
<evidence type="ECO:0000256" key="15">
    <source>
        <dbReference type="SAM" id="MobiDB-lite"/>
    </source>
</evidence>
<keyword evidence="12" id="KW-0106">Calcium</keyword>
<evidence type="ECO:0000256" key="11">
    <source>
        <dbReference type="PIRSR" id="PIRSR621190-1"/>
    </source>
</evidence>